<proteinExistence type="inferred from homology"/>
<comment type="similarity">
    <text evidence="2">Belongs to the Tim44 family.</text>
</comment>
<evidence type="ECO:0000256" key="4">
    <source>
        <dbReference type="ARBA" id="ARBA00022946"/>
    </source>
</evidence>
<feature type="domain" description="Tim44-like" evidence="8">
    <location>
        <begin position="125"/>
        <end position="281"/>
    </location>
</feature>
<dbReference type="eggNOG" id="KOG2580">
    <property type="taxonomic scope" value="Eukaryota"/>
</dbReference>
<dbReference type="GO" id="GO:0051087">
    <property type="term" value="F:protein-folding chaperone binding"/>
    <property type="evidence" value="ECO:0007669"/>
    <property type="project" value="TreeGrafter"/>
</dbReference>
<dbReference type="Gene3D" id="3.10.450.240">
    <property type="match status" value="1"/>
</dbReference>
<protein>
    <submittedName>
        <fullName evidence="9">Mitochondrial protein translocase family</fullName>
    </submittedName>
</protein>
<keyword evidence="5" id="KW-0496">Mitochondrion</keyword>
<dbReference type="SMART" id="SM00978">
    <property type="entry name" value="Tim44"/>
    <property type="match status" value="1"/>
</dbReference>
<dbReference type="InterPro" id="IPR032710">
    <property type="entry name" value="NTF2-like_dom_sf"/>
</dbReference>
<evidence type="ECO:0000313" key="10">
    <source>
        <dbReference type="Proteomes" id="UP000001876"/>
    </source>
</evidence>
<dbReference type="GeneID" id="9687129"/>
<sequence>MQTIANAFKEEYRLAMMDPGDAAEERRKQRPGYVAPGPMEEGDGTTAVAVRTQTKSTFAKGWEAIATKTGLTSVFSKLQGLKRTPAYQKTEDALEDLRERWETSENPMVHKIQDSVDGFFQETEQGEAYRAIRARAPTFNINDFLAEVRRDVPKILGAYLKGDVDALAMTNVSNEMMERMSGQMRAWEAEQKFVDPRVLHLGDVELVETRMMEGAPLVVTQFQCQQINCVRDASGVIVEGAEDDIQAVHYLWAMQLVDKELVAADGRKYVAPTWVLREMMLRGMMAVAA</sequence>
<evidence type="ECO:0000256" key="3">
    <source>
        <dbReference type="ARBA" id="ARBA00022792"/>
    </source>
</evidence>
<keyword evidence="3" id="KW-0999">Mitochondrion inner membrane</keyword>
<dbReference type="STRING" id="564608.C1N0S4"/>
<keyword evidence="4" id="KW-0809">Transit peptide</keyword>
<evidence type="ECO:0000256" key="7">
    <source>
        <dbReference type="SAM" id="MobiDB-lite"/>
    </source>
</evidence>
<dbReference type="GO" id="GO:0030150">
    <property type="term" value="P:protein import into mitochondrial matrix"/>
    <property type="evidence" value="ECO:0007669"/>
    <property type="project" value="TreeGrafter"/>
</dbReference>
<gene>
    <name evidence="9" type="ORF">MICPUCDRAFT_35265</name>
</gene>
<organism evidence="10">
    <name type="scientific">Micromonas pusilla (strain CCMP1545)</name>
    <name type="common">Picoplanktonic green alga</name>
    <dbReference type="NCBI Taxonomy" id="564608"/>
    <lineage>
        <taxon>Eukaryota</taxon>
        <taxon>Viridiplantae</taxon>
        <taxon>Chlorophyta</taxon>
        <taxon>Mamiellophyceae</taxon>
        <taxon>Mamiellales</taxon>
        <taxon>Mamiellaceae</taxon>
        <taxon>Micromonas</taxon>
    </lineage>
</organism>
<keyword evidence="10" id="KW-1185">Reference proteome</keyword>
<evidence type="ECO:0000256" key="2">
    <source>
        <dbReference type="ARBA" id="ARBA00009597"/>
    </source>
</evidence>
<dbReference type="KEGG" id="mpp:MICPUCDRAFT_35265"/>
<dbReference type="SUPFAM" id="SSF54427">
    <property type="entry name" value="NTF2-like"/>
    <property type="match status" value="1"/>
</dbReference>
<dbReference type="Proteomes" id="UP000001876">
    <property type="component" value="Unassembled WGS sequence"/>
</dbReference>
<comment type="subcellular location">
    <subcellularLocation>
        <location evidence="1">Mitochondrion inner membrane</location>
    </subcellularLocation>
</comment>
<dbReference type="InterPro" id="IPR039544">
    <property type="entry name" value="Tim44-like"/>
</dbReference>
<evidence type="ECO:0000259" key="8">
    <source>
        <dbReference type="SMART" id="SM00978"/>
    </source>
</evidence>
<dbReference type="PANTHER" id="PTHR10721">
    <property type="entry name" value="MITOCHONDRIAL IMPORT INNER MEMBRANE TRANSLOCASE SUBUNIT TIM44"/>
    <property type="match status" value="1"/>
</dbReference>
<evidence type="ECO:0000313" key="9">
    <source>
        <dbReference type="EMBL" id="EEH54071.1"/>
    </source>
</evidence>
<dbReference type="AlphaFoldDB" id="C1N0S4"/>
<evidence type="ECO:0000256" key="5">
    <source>
        <dbReference type="ARBA" id="ARBA00023128"/>
    </source>
</evidence>
<reference evidence="9 10" key="1">
    <citation type="journal article" date="2009" name="Science">
        <title>Green evolution and dynamic adaptations revealed by genomes of the marine picoeukaryotes Micromonas.</title>
        <authorList>
            <person name="Worden A.Z."/>
            <person name="Lee J.H."/>
            <person name="Mock T."/>
            <person name="Rouze P."/>
            <person name="Simmons M.P."/>
            <person name="Aerts A.L."/>
            <person name="Allen A.E."/>
            <person name="Cuvelier M.L."/>
            <person name="Derelle E."/>
            <person name="Everett M.V."/>
            <person name="Foulon E."/>
            <person name="Grimwood J."/>
            <person name="Gundlach H."/>
            <person name="Henrissat B."/>
            <person name="Napoli C."/>
            <person name="McDonald S.M."/>
            <person name="Parker M.S."/>
            <person name="Rombauts S."/>
            <person name="Salamov A."/>
            <person name="Von Dassow P."/>
            <person name="Badger J.H."/>
            <person name="Coutinho P.M."/>
            <person name="Demir E."/>
            <person name="Dubchak I."/>
            <person name="Gentemann C."/>
            <person name="Eikrem W."/>
            <person name="Gready J.E."/>
            <person name="John U."/>
            <person name="Lanier W."/>
            <person name="Lindquist E.A."/>
            <person name="Lucas S."/>
            <person name="Mayer K.F."/>
            <person name="Moreau H."/>
            <person name="Not F."/>
            <person name="Otillar R."/>
            <person name="Panaud O."/>
            <person name="Pangilinan J."/>
            <person name="Paulsen I."/>
            <person name="Piegu B."/>
            <person name="Poliakov A."/>
            <person name="Robbens S."/>
            <person name="Schmutz J."/>
            <person name="Toulza E."/>
            <person name="Wyss T."/>
            <person name="Zelensky A."/>
            <person name="Zhou K."/>
            <person name="Armbrust E.V."/>
            <person name="Bhattacharya D."/>
            <person name="Goodenough U.W."/>
            <person name="Van de Peer Y."/>
            <person name="Grigoriev I.V."/>
        </authorList>
    </citation>
    <scope>NUCLEOTIDE SEQUENCE [LARGE SCALE GENOMIC DNA]</scope>
    <source>
        <strain evidence="9 10">CCMP1545</strain>
    </source>
</reference>
<evidence type="ECO:0000256" key="1">
    <source>
        <dbReference type="ARBA" id="ARBA00004273"/>
    </source>
</evidence>
<keyword evidence="6" id="KW-0472">Membrane</keyword>
<dbReference type="PANTHER" id="PTHR10721:SF1">
    <property type="entry name" value="MITOCHONDRIAL IMPORT INNER MEMBRANE TRANSLOCASE SUBUNIT TIM44"/>
    <property type="match status" value="1"/>
</dbReference>
<dbReference type="InterPro" id="IPR007379">
    <property type="entry name" value="Tim44-like_dom"/>
</dbReference>
<accession>C1N0S4</accession>
<dbReference type="RefSeq" id="XP_003061441.1">
    <property type="nucleotide sequence ID" value="XM_003061395.1"/>
</dbReference>
<name>C1N0S4_MICPC</name>
<dbReference type="OMA" id="YETSDHP"/>
<feature type="region of interest" description="Disordered" evidence="7">
    <location>
        <begin position="20"/>
        <end position="44"/>
    </location>
</feature>
<dbReference type="OrthoDB" id="10265990at2759"/>
<dbReference type="EMBL" id="GG663744">
    <property type="protein sequence ID" value="EEH54071.1"/>
    <property type="molecule type" value="Genomic_DNA"/>
</dbReference>
<dbReference type="Pfam" id="PF04280">
    <property type="entry name" value="Tim44"/>
    <property type="match status" value="1"/>
</dbReference>
<evidence type="ECO:0000256" key="6">
    <source>
        <dbReference type="ARBA" id="ARBA00023136"/>
    </source>
</evidence>
<dbReference type="GO" id="GO:0005743">
    <property type="term" value="C:mitochondrial inner membrane"/>
    <property type="evidence" value="ECO:0007669"/>
    <property type="project" value="UniProtKB-SubCell"/>
</dbReference>